<feature type="chain" id="PRO_5012732467" evidence="1">
    <location>
        <begin position="24"/>
        <end position="83"/>
    </location>
</feature>
<accession>A0A1W6EVS0</accession>
<organism evidence="2">
    <name type="scientific">Ampulex compressa</name>
    <name type="common">Emerald cockroach wasp</name>
    <dbReference type="NCBI Taxonomy" id="860918"/>
    <lineage>
        <taxon>Eukaryota</taxon>
        <taxon>Metazoa</taxon>
        <taxon>Ecdysozoa</taxon>
        <taxon>Arthropoda</taxon>
        <taxon>Hexapoda</taxon>
        <taxon>Insecta</taxon>
        <taxon>Pterygota</taxon>
        <taxon>Neoptera</taxon>
        <taxon>Endopterygota</taxon>
        <taxon>Hymenoptera</taxon>
        <taxon>Apocrita</taxon>
        <taxon>Aculeata</taxon>
        <taxon>Apoidea</taxon>
        <taxon>Ampulicidae</taxon>
        <taxon>Ampulicini</taxon>
        <taxon>Ampulex</taxon>
    </lineage>
</organism>
<feature type="signal peptide" evidence="1">
    <location>
        <begin position="1"/>
        <end position="23"/>
    </location>
</feature>
<dbReference type="AlphaFoldDB" id="A0A1W6EVS0"/>
<name>A0A1W6EVS0_AMPCP</name>
<evidence type="ECO:0000313" key="2">
    <source>
        <dbReference type="EMBL" id="ARK19820.1"/>
    </source>
</evidence>
<sequence>MCFVTPLPVILIFEVLLLRGSLAEIASPDHVETWCGQTVPHICWDPEEVLRCNVPDNVCTPYIEGSKLNFPEIDDSSIAIVRK</sequence>
<evidence type="ECO:0000256" key="1">
    <source>
        <dbReference type="SAM" id="SignalP"/>
    </source>
</evidence>
<reference evidence="2" key="1">
    <citation type="submission" date="2017-02" db="EMBL/GenBank/DDBJ databases">
        <title>Parasitoid Jewel Wasp Mounts Multi-Pronged Neurochemical Attack to Hijack a Host Brain.</title>
        <authorList>
            <person name="Arvidson R.S."/>
            <person name="Kaiser M."/>
            <person name="Libersat F."/>
            <person name="Adams M.E."/>
        </authorList>
    </citation>
    <scope>NUCLEOTIDE SEQUENCE</scope>
    <source>
        <strain evidence="2">38</strain>
    </source>
</reference>
<protein>
    <submittedName>
        <fullName evidence="2">Venom protein</fullName>
    </submittedName>
</protein>
<dbReference type="EMBL" id="KY563411">
    <property type="protein sequence ID" value="ARK19820.1"/>
    <property type="molecule type" value="mRNA"/>
</dbReference>
<proteinExistence type="evidence at transcript level"/>
<keyword evidence="1" id="KW-0732">Signal</keyword>